<organism evidence="4 5">
    <name type="scientific">Curtobacterium flaccumfaciens pv. flaccumfaciens</name>
    <dbReference type="NCBI Taxonomy" id="138532"/>
    <lineage>
        <taxon>Bacteria</taxon>
        <taxon>Bacillati</taxon>
        <taxon>Actinomycetota</taxon>
        <taxon>Actinomycetes</taxon>
        <taxon>Micrococcales</taxon>
        <taxon>Microbacteriaceae</taxon>
        <taxon>Curtobacterium</taxon>
    </lineage>
</organism>
<sequence>MSADPVAGDPDGIQRIARRHEDRSDAVRDGARHVLVAAEHAASGWAGRAQQQFLVAAAAMPASAHRVAARLDAASAALATYARQVREIQDDAASLQTTRRNTADDIAANDRAIRDATAVASGPDAVESDRALLQQLQHSGEWLAGLDARLSAQWDELVARRAAADRAAAAALEDRSVLGKLVSAAVVSAMSDGQFLTWLATLDPESIAALGGDSRVVKRLAGIDAAQVAGWWQAMSGVDGAPSAAQRAFVAAMPAVIGNLNGVASWARARANTTVLADRLAHARRQVRHWRELHDAARNPADAAAAREQLLVWERQRDAYRNIQDTLATTPVSLVALVDDRPPLAQIVAGDLDRAMHVSVIVPGMNTATYQDGTVQDYSAIARGMRREEARVAGIRRSDIAVVSWIGYHPPMADDPSFRTVLADDRARAGAERLVADLDGFHAARAAAGRDADLTVMGHSYGTTVATIALTKTHADHVVLLGSAGVTDAVPNASALHVPEGQVFATQGAKDGWAVTGQNLSGRRDPTESTWDAHEFSSETEGRGSDTLHGVTRHGPYDGDDDDGRYSYFDDGTTAQHNAARAAMGHGDEIPERGGPFDRMRQQTKDDWLMYGWQTGGTGDPTL</sequence>
<feature type="compositionally biased region" description="Basic and acidic residues" evidence="2">
    <location>
        <begin position="522"/>
        <end position="546"/>
    </location>
</feature>
<dbReference type="RefSeq" id="WP_214562592.1">
    <property type="nucleotide sequence ID" value="NZ_JAHEWX010000005.1"/>
</dbReference>
<feature type="region of interest" description="Disordered" evidence="2">
    <location>
        <begin position="517"/>
        <end position="560"/>
    </location>
</feature>
<keyword evidence="1" id="KW-0175">Coiled coil</keyword>
<accession>A0A9Q2W2W2</accession>
<comment type="caution">
    <text evidence="4">The sequence shown here is derived from an EMBL/GenBank/DDBJ whole genome shotgun (WGS) entry which is preliminary data.</text>
</comment>
<dbReference type="Proteomes" id="UP000709437">
    <property type="component" value="Unassembled WGS sequence"/>
</dbReference>
<name>A0A9Q2W2W2_9MICO</name>
<evidence type="ECO:0000313" key="5">
    <source>
        <dbReference type="Proteomes" id="UP000709437"/>
    </source>
</evidence>
<proteinExistence type="predicted"/>
<evidence type="ECO:0000256" key="1">
    <source>
        <dbReference type="SAM" id="Coils"/>
    </source>
</evidence>
<evidence type="ECO:0000259" key="3">
    <source>
        <dbReference type="Pfam" id="PF06259"/>
    </source>
</evidence>
<dbReference type="InterPro" id="IPR036689">
    <property type="entry name" value="ESAT-6-like_sf"/>
</dbReference>
<keyword evidence="4" id="KW-0378">Hydrolase</keyword>
<gene>
    <name evidence="4" type="ORF">KK103_06335</name>
</gene>
<dbReference type="SUPFAM" id="SSF140453">
    <property type="entry name" value="EsxAB dimer-like"/>
    <property type="match status" value="1"/>
</dbReference>
<dbReference type="GO" id="GO:0016787">
    <property type="term" value="F:hydrolase activity"/>
    <property type="evidence" value="ECO:0007669"/>
    <property type="project" value="UniProtKB-KW"/>
</dbReference>
<feature type="coiled-coil region" evidence="1">
    <location>
        <begin position="71"/>
        <end position="98"/>
    </location>
</feature>
<dbReference type="Gene3D" id="1.10.287.1060">
    <property type="entry name" value="ESAT-6-like"/>
    <property type="match status" value="1"/>
</dbReference>
<evidence type="ECO:0000313" key="4">
    <source>
        <dbReference type="EMBL" id="MBT1541375.1"/>
    </source>
</evidence>
<dbReference type="Gene3D" id="3.40.50.1820">
    <property type="entry name" value="alpha/beta hydrolase"/>
    <property type="match status" value="1"/>
</dbReference>
<feature type="domain" description="DUF1023" evidence="3">
    <location>
        <begin position="344"/>
        <end position="511"/>
    </location>
</feature>
<protein>
    <submittedName>
        <fullName evidence="4">Alpha/beta hydrolase family protein</fullName>
    </submittedName>
</protein>
<dbReference type="EMBL" id="JAHEWX010000005">
    <property type="protein sequence ID" value="MBT1541375.1"/>
    <property type="molecule type" value="Genomic_DNA"/>
</dbReference>
<reference evidence="4" key="1">
    <citation type="submission" date="2021-05" db="EMBL/GenBank/DDBJ databases">
        <title>Whole genome sequence of Curtobacterium flaccumfaciens pv. flaccumfaciens strain CFBP 3417.</title>
        <authorList>
            <person name="Osdaghi E."/>
            <person name="Taghouti G."/>
            <person name="Portier P."/>
            <person name="Fazliarab A."/>
            <person name="Taghavi S.M."/>
            <person name="Briand M."/>
            <person name="Le-Saux M."/>
            <person name="Jacques M.-A."/>
        </authorList>
    </citation>
    <scope>NUCLEOTIDE SEQUENCE</scope>
    <source>
        <strain evidence="4">CFBP 3417</strain>
    </source>
</reference>
<dbReference type="InterPro" id="IPR010427">
    <property type="entry name" value="DUF1023"/>
</dbReference>
<dbReference type="Pfam" id="PF06259">
    <property type="entry name" value="Abhydrolase_8"/>
    <property type="match status" value="1"/>
</dbReference>
<dbReference type="AlphaFoldDB" id="A0A9Q2W2W2"/>
<evidence type="ECO:0000256" key="2">
    <source>
        <dbReference type="SAM" id="MobiDB-lite"/>
    </source>
</evidence>
<dbReference type="SUPFAM" id="SSF53474">
    <property type="entry name" value="alpha/beta-Hydrolases"/>
    <property type="match status" value="1"/>
</dbReference>
<dbReference type="InterPro" id="IPR029058">
    <property type="entry name" value="AB_hydrolase_fold"/>
</dbReference>